<dbReference type="EMBL" id="BKCL01000001">
    <property type="protein sequence ID" value="GEQ96772.1"/>
    <property type="molecule type" value="Genomic_DNA"/>
</dbReference>
<feature type="compositionally biased region" description="Low complexity" evidence="1">
    <location>
        <begin position="36"/>
        <end position="50"/>
    </location>
</feature>
<feature type="region of interest" description="Disordered" evidence="1">
    <location>
        <begin position="1"/>
        <end position="50"/>
    </location>
</feature>
<gene>
    <name evidence="3" type="primary">fliX</name>
    <name evidence="2" type="ORF">JCM17844_04090</name>
    <name evidence="3" type="ORF">JCM17845_21170</name>
</gene>
<proteinExistence type="predicted"/>
<comment type="caution">
    <text evidence="3">The sequence shown here is derived from an EMBL/GenBank/DDBJ whole genome shotgun (WGS) entry which is preliminary data.</text>
</comment>
<keyword evidence="3" id="KW-0969">Cilium</keyword>
<evidence type="ECO:0000313" key="2">
    <source>
        <dbReference type="EMBL" id="GEQ96772.1"/>
    </source>
</evidence>
<protein>
    <submittedName>
        <fullName evidence="3">Flagellar assembly protein FliX</fullName>
    </submittedName>
</protein>
<evidence type="ECO:0000313" key="5">
    <source>
        <dbReference type="Proteomes" id="UP000325187"/>
    </source>
</evidence>
<dbReference type="EMBL" id="BKCM01000010">
    <property type="protein sequence ID" value="GER01494.1"/>
    <property type="molecule type" value="Genomic_DNA"/>
</dbReference>
<keyword evidence="3" id="KW-0282">Flagellum</keyword>
<dbReference type="GO" id="GO:0044781">
    <property type="term" value="P:bacterial-type flagellum organization"/>
    <property type="evidence" value="ECO:0007669"/>
    <property type="project" value="InterPro"/>
</dbReference>
<dbReference type="AlphaFoldDB" id="A0A5A7N1C8"/>
<accession>A0A5A7N1C8</accession>
<dbReference type="InterPro" id="IPR019704">
    <property type="entry name" value="Flagellar_assmbl_FliX_class2"/>
</dbReference>
<dbReference type="Pfam" id="PF10768">
    <property type="entry name" value="FliX"/>
    <property type="match status" value="1"/>
</dbReference>
<name>A0A5A7N1C8_9PROT</name>
<dbReference type="Proteomes" id="UP000322084">
    <property type="component" value="Unassembled WGS sequence"/>
</dbReference>
<organism evidence="3 5">
    <name type="scientific">Iodidimonas gelatinilytica</name>
    <dbReference type="NCBI Taxonomy" id="1236966"/>
    <lineage>
        <taxon>Bacteria</taxon>
        <taxon>Pseudomonadati</taxon>
        <taxon>Pseudomonadota</taxon>
        <taxon>Alphaproteobacteria</taxon>
        <taxon>Iodidimonadales</taxon>
        <taxon>Iodidimonadaceae</taxon>
        <taxon>Iodidimonas</taxon>
    </lineage>
</organism>
<sequence length="144" mass="15135">MGMRIYGSGKTDQTKSARKSSKASGDGATFAQSIEQSSSPGAATGSARAAQSAPVTAVESLLSLQEAPDAGGAQSKGLARARDMLDILEEVRRGLLLGAIPQGKLRQLARATRQQREGIEDPALMSILDDIELRAEVELAKLEQ</sequence>
<evidence type="ECO:0000256" key="1">
    <source>
        <dbReference type="SAM" id="MobiDB-lite"/>
    </source>
</evidence>
<dbReference type="Proteomes" id="UP000325187">
    <property type="component" value="Unassembled WGS sequence"/>
</dbReference>
<evidence type="ECO:0000313" key="3">
    <source>
        <dbReference type="EMBL" id="GER01494.1"/>
    </source>
</evidence>
<evidence type="ECO:0000313" key="4">
    <source>
        <dbReference type="Proteomes" id="UP000322084"/>
    </source>
</evidence>
<reference evidence="4 5" key="1">
    <citation type="submission" date="2019-09" db="EMBL/GenBank/DDBJ databases">
        <title>NBRP : Genome information of microbial organism related human and environment.</title>
        <authorList>
            <person name="Hattori M."/>
            <person name="Oshima K."/>
            <person name="Inaba H."/>
            <person name="Suda W."/>
            <person name="Sakamoto M."/>
            <person name="Iino T."/>
            <person name="Kitahara M."/>
            <person name="Oshida Y."/>
            <person name="Iida T."/>
            <person name="Kudo T."/>
            <person name="Itoh T."/>
            <person name="Ohkuma M."/>
        </authorList>
    </citation>
    <scope>NUCLEOTIDE SEQUENCE [LARGE SCALE GENOMIC DNA]</scope>
    <source>
        <strain evidence="2 4">Hi-2</strain>
        <strain evidence="3 5">Mie-1</strain>
    </source>
</reference>
<keyword evidence="5" id="KW-1185">Reference proteome</keyword>
<accession>A0A5A7MLC9</accession>
<keyword evidence="3" id="KW-0966">Cell projection</keyword>